<keyword evidence="7" id="KW-0547">Nucleotide-binding</keyword>
<evidence type="ECO:0000256" key="13">
    <source>
        <dbReference type="ARBA" id="ARBA00023157"/>
    </source>
</evidence>
<protein>
    <recommendedName>
        <fullName evidence="2">receptor protein-tyrosine kinase</fullName>
        <ecNumber evidence="2">2.7.10.1</ecNumber>
    </recommendedName>
</protein>
<accession>A0ABS8A5L9</accession>
<evidence type="ECO:0000256" key="10">
    <source>
        <dbReference type="ARBA" id="ARBA00022989"/>
    </source>
</evidence>
<dbReference type="Pfam" id="PF18962">
    <property type="entry name" value="Por_Secre_tail"/>
    <property type="match status" value="1"/>
</dbReference>
<dbReference type="Pfam" id="PF12810">
    <property type="entry name" value="ALK_LTK_GRD"/>
    <property type="match status" value="1"/>
</dbReference>
<evidence type="ECO:0000256" key="12">
    <source>
        <dbReference type="ARBA" id="ARBA00023137"/>
    </source>
</evidence>
<keyword evidence="15" id="KW-0325">Glycoprotein</keyword>
<evidence type="ECO:0000256" key="4">
    <source>
        <dbReference type="ARBA" id="ARBA00022679"/>
    </source>
</evidence>
<keyword evidence="4" id="KW-0808">Transferase</keyword>
<evidence type="ECO:0000313" key="20">
    <source>
        <dbReference type="Proteomes" id="UP000618240"/>
    </source>
</evidence>
<dbReference type="InterPro" id="IPR026444">
    <property type="entry name" value="Secre_tail"/>
</dbReference>
<keyword evidence="13" id="KW-1015">Disulfide bond</keyword>
<keyword evidence="12" id="KW-0829">Tyrosine-protein kinase</keyword>
<comment type="subcellular location">
    <subcellularLocation>
        <location evidence="1">Cell membrane</location>
        <topology evidence="1">Single-pass type I membrane protein</topology>
    </subcellularLocation>
</comment>
<evidence type="ECO:0000256" key="7">
    <source>
        <dbReference type="ARBA" id="ARBA00022741"/>
    </source>
</evidence>
<keyword evidence="8" id="KW-0418">Kinase</keyword>
<evidence type="ECO:0000256" key="9">
    <source>
        <dbReference type="ARBA" id="ARBA00022840"/>
    </source>
</evidence>
<sequence>MKKNIQQSKLKIWGLKTKTSVLILFGAFLSVTQVQAQTFSYTGAVQSVTLAAGSYQIEMWGADGGDALRGTGGKGGYSTGTLQVSTSTTYYIYVGGKGSTATSSTQGGWNGGGGCLGTYTTGYNGGTGGGGTDIRTTQNTTYADRIIVAGGGGGGTGYSTYTGNGGNGGGATGSNGGSSRGATYVGGGGSQTAGGASATGGIISYSLAGALGTGGSYSSTGTLGGTAGGGGYYGGGSGHWGGAGGGGSSYVGGVTGGVTIQYGQSGFITNPDTTGNGRVTITNSQLSTSEVSTKNDINIYPNPATDFLNITKVSDKATYKIYNVAGQLVSQGQMNGGIINVSALTRGTYVIAIEDKGNVFFKSKFIKK</sequence>
<evidence type="ECO:0000256" key="14">
    <source>
        <dbReference type="ARBA" id="ARBA00023170"/>
    </source>
</evidence>
<keyword evidence="10" id="KW-1133">Transmembrane helix</keyword>
<evidence type="ECO:0000313" key="19">
    <source>
        <dbReference type="EMBL" id="MCA6068190.1"/>
    </source>
</evidence>
<evidence type="ECO:0000256" key="3">
    <source>
        <dbReference type="ARBA" id="ARBA00022475"/>
    </source>
</evidence>
<keyword evidence="5" id="KW-0812">Transmembrane</keyword>
<dbReference type="EC" id="2.7.10.1" evidence="2"/>
<keyword evidence="6 16" id="KW-0732">Signal</keyword>
<keyword evidence="20" id="KW-1185">Reference proteome</keyword>
<dbReference type="RefSeq" id="WP_225689407.1">
    <property type="nucleotide sequence ID" value="NZ_JAERSE020000003.1"/>
</dbReference>
<evidence type="ECO:0000256" key="16">
    <source>
        <dbReference type="SAM" id="SignalP"/>
    </source>
</evidence>
<gene>
    <name evidence="19" type="ORF">JI747_013430</name>
</gene>
<feature type="signal peptide" evidence="16">
    <location>
        <begin position="1"/>
        <end position="36"/>
    </location>
</feature>
<dbReference type="NCBIfam" id="TIGR04183">
    <property type="entry name" value="Por_Secre_tail"/>
    <property type="match status" value="1"/>
</dbReference>
<evidence type="ECO:0000256" key="8">
    <source>
        <dbReference type="ARBA" id="ARBA00022777"/>
    </source>
</evidence>
<evidence type="ECO:0000256" key="6">
    <source>
        <dbReference type="ARBA" id="ARBA00022729"/>
    </source>
</evidence>
<organism evidence="19 20">
    <name type="scientific">Chryseobacterium tagetis</name>
    <dbReference type="NCBI Taxonomy" id="2801334"/>
    <lineage>
        <taxon>Bacteria</taxon>
        <taxon>Pseudomonadati</taxon>
        <taxon>Bacteroidota</taxon>
        <taxon>Flavobacteriia</taxon>
        <taxon>Flavobacteriales</taxon>
        <taxon>Weeksellaceae</taxon>
        <taxon>Chryseobacterium group</taxon>
        <taxon>Chryseobacterium</taxon>
    </lineage>
</organism>
<evidence type="ECO:0000256" key="15">
    <source>
        <dbReference type="ARBA" id="ARBA00023180"/>
    </source>
</evidence>
<evidence type="ECO:0000256" key="5">
    <source>
        <dbReference type="ARBA" id="ARBA00022692"/>
    </source>
</evidence>
<evidence type="ECO:0000256" key="1">
    <source>
        <dbReference type="ARBA" id="ARBA00004251"/>
    </source>
</evidence>
<evidence type="ECO:0000259" key="17">
    <source>
        <dbReference type="Pfam" id="PF12810"/>
    </source>
</evidence>
<evidence type="ECO:0000256" key="2">
    <source>
        <dbReference type="ARBA" id="ARBA00011902"/>
    </source>
</evidence>
<keyword evidence="14" id="KW-0675">Receptor</keyword>
<dbReference type="InterPro" id="IPR055163">
    <property type="entry name" value="ALK/LTK-like_GRD"/>
</dbReference>
<dbReference type="EMBL" id="JAERSE020000003">
    <property type="protein sequence ID" value="MCA6068190.1"/>
    <property type="molecule type" value="Genomic_DNA"/>
</dbReference>
<keyword evidence="3" id="KW-1003">Cell membrane</keyword>
<keyword evidence="9" id="KW-0067">ATP-binding</keyword>
<name>A0ABS8A5L9_9FLAO</name>
<feature type="chain" id="PRO_5045600988" description="receptor protein-tyrosine kinase" evidence="16">
    <location>
        <begin position="37"/>
        <end position="368"/>
    </location>
</feature>
<reference evidence="19 20" key="1">
    <citation type="submission" date="2021-09" db="EMBL/GenBank/DDBJ databases">
        <title>Genome sequencing and assembly of Chryseobacterium sp. RG1.</title>
        <authorList>
            <person name="Chhetri G."/>
        </authorList>
    </citation>
    <scope>NUCLEOTIDE SEQUENCE [LARGE SCALE GENOMIC DNA]</scope>
    <source>
        <strain evidence="19 20">RG1</strain>
    </source>
</reference>
<evidence type="ECO:0000256" key="11">
    <source>
        <dbReference type="ARBA" id="ARBA00023136"/>
    </source>
</evidence>
<feature type="domain" description="ALK/LTK-like glycine-rich" evidence="17">
    <location>
        <begin position="47"/>
        <end position="282"/>
    </location>
</feature>
<feature type="domain" description="Secretion system C-terminal sorting" evidence="18">
    <location>
        <begin position="299"/>
        <end position="366"/>
    </location>
</feature>
<keyword evidence="11" id="KW-0472">Membrane</keyword>
<proteinExistence type="predicted"/>
<comment type="caution">
    <text evidence="19">The sequence shown here is derived from an EMBL/GenBank/DDBJ whole genome shotgun (WGS) entry which is preliminary data.</text>
</comment>
<evidence type="ECO:0000259" key="18">
    <source>
        <dbReference type="Pfam" id="PF18962"/>
    </source>
</evidence>
<dbReference type="Proteomes" id="UP000618240">
    <property type="component" value="Unassembled WGS sequence"/>
</dbReference>